<gene>
    <name evidence="1" type="ORF">METZ01_LOCUS396851</name>
</gene>
<organism evidence="1">
    <name type="scientific">marine metagenome</name>
    <dbReference type="NCBI Taxonomy" id="408172"/>
    <lineage>
        <taxon>unclassified sequences</taxon>
        <taxon>metagenomes</taxon>
        <taxon>ecological metagenomes</taxon>
    </lineage>
</organism>
<evidence type="ECO:0000313" key="1">
    <source>
        <dbReference type="EMBL" id="SVD43997.1"/>
    </source>
</evidence>
<name>A0A382VC24_9ZZZZ</name>
<protein>
    <submittedName>
        <fullName evidence="1">Uncharacterized protein</fullName>
    </submittedName>
</protein>
<proteinExistence type="predicted"/>
<dbReference type="EMBL" id="UINC01150775">
    <property type="protein sequence ID" value="SVD43997.1"/>
    <property type="molecule type" value="Genomic_DNA"/>
</dbReference>
<feature type="non-terminal residue" evidence="1">
    <location>
        <position position="1"/>
    </location>
</feature>
<accession>A0A382VC24</accession>
<reference evidence="1" key="1">
    <citation type="submission" date="2018-05" db="EMBL/GenBank/DDBJ databases">
        <authorList>
            <person name="Lanie J.A."/>
            <person name="Ng W.-L."/>
            <person name="Kazmierczak K.M."/>
            <person name="Andrzejewski T.M."/>
            <person name="Davidsen T.M."/>
            <person name="Wayne K.J."/>
            <person name="Tettelin H."/>
            <person name="Glass J.I."/>
            <person name="Rusch D."/>
            <person name="Podicherti R."/>
            <person name="Tsui H.-C.T."/>
            <person name="Winkler M.E."/>
        </authorList>
    </citation>
    <scope>NUCLEOTIDE SEQUENCE</scope>
</reference>
<sequence>VAHTLPLFPTFSKNFKLCEPVPQPTSNIFSPRLTFNRSKSQSLKLILVKMCVYAVLVPNDSKLPPKTY</sequence>
<dbReference type="AlphaFoldDB" id="A0A382VC24"/>